<reference evidence="3 4" key="1">
    <citation type="submission" date="2020-12" db="EMBL/GenBank/DDBJ databases">
        <title>FDA dAtabase for Regulatory Grade micrObial Sequences (FDA-ARGOS): Supporting development and validation of Infectious Disease Dx tests.</title>
        <authorList>
            <person name="Sproer C."/>
            <person name="Gronow S."/>
            <person name="Severitt S."/>
            <person name="Schroder I."/>
            <person name="Tallon L."/>
            <person name="Sadzewicz L."/>
            <person name="Zhao X."/>
            <person name="Boylan J."/>
            <person name="Ott S."/>
            <person name="Bowen H."/>
            <person name="Vavikolanu K."/>
            <person name="Mehta A."/>
            <person name="Aluvathingal J."/>
            <person name="Nadendla S."/>
            <person name="Lowell S."/>
            <person name="Myers T."/>
            <person name="Yan Y."/>
            <person name="Sichtig H."/>
        </authorList>
    </citation>
    <scope>NUCLEOTIDE SEQUENCE [LARGE SCALE GENOMIC DNA]</scope>
    <source>
        <strain evidence="3 4">FDAARGOS_1053</strain>
    </source>
</reference>
<dbReference type="RefSeq" id="WP_084036439.1">
    <property type="nucleotide sequence ID" value="NZ_CP066007.1"/>
</dbReference>
<feature type="region of interest" description="Disordered" evidence="1">
    <location>
        <begin position="222"/>
        <end position="246"/>
    </location>
</feature>
<dbReference type="EMBL" id="CP066007">
    <property type="protein sequence ID" value="QQB46787.1"/>
    <property type="molecule type" value="Genomic_DNA"/>
</dbReference>
<feature type="transmembrane region" description="Helical" evidence="2">
    <location>
        <begin position="117"/>
        <end position="138"/>
    </location>
</feature>
<keyword evidence="2" id="KW-0472">Membrane</keyword>
<feature type="transmembrane region" description="Helical" evidence="2">
    <location>
        <begin position="191"/>
        <end position="213"/>
    </location>
</feature>
<dbReference type="GeneID" id="92758858"/>
<evidence type="ECO:0000313" key="3">
    <source>
        <dbReference type="EMBL" id="QQB46787.1"/>
    </source>
</evidence>
<dbReference type="AlphaFoldDB" id="A0A7T4JVE1"/>
<feature type="transmembrane region" description="Helical" evidence="2">
    <location>
        <begin position="93"/>
        <end position="111"/>
    </location>
</feature>
<proteinExistence type="predicted"/>
<evidence type="ECO:0000256" key="1">
    <source>
        <dbReference type="SAM" id="MobiDB-lite"/>
    </source>
</evidence>
<gene>
    <name evidence="3" type="ORF">I6I10_02295</name>
</gene>
<feature type="transmembrane region" description="Helical" evidence="2">
    <location>
        <begin position="20"/>
        <end position="43"/>
    </location>
</feature>
<feature type="transmembrane region" description="Helical" evidence="2">
    <location>
        <begin position="150"/>
        <end position="171"/>
    </location>
</feature>
<name>A0A7T4JVE1_9CORY</name>
<dbReference type="OrthoDB" id="9804001at2"/>
<protein>
    <submittedName>
        <fullName evidence="3">Uncharacterized protein</fullName>
    </submittedName>
</protein>
<evidence type="ECO:0000256" key="2">
    <source>
        <dbReference type="SAM" id="Phobius"/>
    </source>
</evidence>
<sequence>MDLLGTFSNKVLGSVKPWDFYTILASLTAMLTLFAALGCGTLVDPNSTSQDEALQALDRTPLGVLFQVFDYFSIPTNWITDVGTYFANDTPRANLIGLLAVVTGCVVMTMLTPDRTVYPTPTPSVQACTWFIAFAVAAQSNPTAGFWNRWTVLMVIFLVGFLIGRELFVWFSFCGDEKDPFRLNNRPERLIIDAAQLSVTLLTWIVPIVNLVARDTPFLKETAKKNQTEKPASPPPESSETRDSEE</sequence>
<evidence type="ECO:0000313" key="4">
    <source>
        <dbReference type="Proteomes" id="UP000596145"/>
    </source>
</evidence>
<organism evidence="3 4">
    <name type="scientific">Corynebacterium glucuronolyticum</name>
    <dbReference type="NCBI Taxonomy" id="39791"/>
    <lineage>
        <taxon>Bacteria</taxon>
        <taxon>Bacillati</taxon>
        <taxon>Actinomycetota</taxon>
        <taxon>Actinomycetes</taxon>
        <taxon>Mycobacteriales</taxon>
        <taxon>Corynebacteriaceae</taxon>
        <taxon>Corynebacterium</taxon>
    </lineage>
</organism>
<accession>A0A7T4JVE1</accession>
<dbReference type="Proteomes" id="UP000596145">
    <property type="component" value="Chromosome"/>
</dbReference>
<keyword evidence="2" id="KW-0812">Transmembrane</keyword>
<keyword evidence="2" id="KW-1133">Transmembrane helix</keyword>